<feature type="domain" description="DUF5610" evidence="1">
    <location>
        <begin position="2"/>
        <end position="50"/>
    </location>
</feature>
<reference evidence="2 3" key="1">
    <citation type="submission" date="2017-01" db="EMBL/GenBank/DDBJ databases">
        <title>Genome sequence of Rhodoferax antarcticus ANT.BR, a psychrophilic purple nonsulfur bacterium from an Antarctic microbial mat.</title>
        <authorList>
            <person name="Baker J."/>
            <person name="Riester C."/>
            <person name="Skinner B."/>
            <person name="Newell A."/>
            <person name="Swingley W."/>
            <person name="Madigan M."/>
            <person name="Jung D."/>
            <person name="Asao M."/>
            <person name="Chen M."/>
            <person name="Loughlin P."/>
            <person name="Pan H."/>
            <person name="Lin S."/>
            <person name="Li N."/>
            <person name="Shaw J."/>
            <person name="Prado M."/>
            <person name="Sherman C."/>
            <person name="Li X."/>
            <person name="Tang J."/>
            <person name="Blankenship R."/>
            <person name="Zhao T."/>
            <person name="Touchman J."/>
            <person name="Sattley M."/>
        </authorList>
    </citation>
    <scope>NUCLEOTIDE SEQUENCE [LARGE SCALE GENOMIC DNA]</scope>
    <source>
        <strain evidence="2 3">ANT.BR</strain>
    </source>
</reference>
<dbReference type="Proteomes" id="UP000185911">
    <property type="component" value="Unassembled WGS sequence"/>
</dbReference>
<keyword evidence="3" id="KW-1185">Reference proteome</keyword>
<name>A0A1Q8YGB3_9BURK</name>
<gene>
    <name evidence="2" type="ORF">BLL52_1852</name>
</gene>
<sequence length="73" mass="7831">MLNLLPGGFKHGFREAREILSGLSVLGADSLVEQGINQTFALVMKDYDDFLATKLNPCPAAKTPPQDAGTALR</sequence>
<evidence type="ECO:0000313" key="2">
    <source>
        <dbReference type="EMBL" id="OLP07101.1"/>
    </source>
</evidence>
<dbReference type="AlphaFoldDB" id="A0A1Q8YGB3"/>
<protein>
    <recommendedName>
        <fullName evidence="1">DUF5610 domain-containing protein</fullName>
    </recommendedName>
</protein>
<proteinExistence type="predicted"/>
<dbReference type="EMBL" id="MSYM01000011">
    <property type="protein sequence ID" value="OLP07101.1"/>
    <property type="molecule type" value="Genomic_DNA"/>
</dbReference>
<organism evidence="2 3">
    <name type="scientific">Rhodoferax antarcticus ANT.BR</name>
    <dbReference type="NCBI Taxonomy" id="1111071"/>
    <lineage>
        <taxon>Bacteria</taxon>
        <taxon>Pseudomonadati</taxon>
        <taxon>Pseudomonadota</taxon>
        <taxon>Betaproteobacteria</taxon>
        <taxon>Burkholderiales</taxon>
        <taxon>Comamonadaceae</taxon>
        <taxon>Rhodoferax</taxon>
    </lineage>
</organism>
<dbReference type="Pfam" id="PF18433">
    <property type="entry name" value="DUF5610"/>
    <property type="match status" value="1"/>
</dbReference>
<comment type="caution">
    <text evidence="2">The sequence shown here is derived from an EMBL/GenBank/DDBJ whole genome shotgun (WGS) entry which is preliminary data.</text>
</comment>
<evidence type="ECO:0000313" key="3">
    <source>
        <dbReference type="Proteomes" id="UP000185911"/>
    </source>
</evidence>
<accession>A0A1Q8YGB3</accession>
<dbReference type="Gene3D" id="1.10.132.90">
    <property type="match status" value="1"/>
</dbReference>
<dbReference type="InterPro" id="IPR041651">
    <property type="entry name" value="DUF5610"/>
</dbReference>
<evidence type="ECO:0000259" key="1">
    <source>
        <dbReference type="Pfam" id="PF18433"/>
    </source>
</evidence>